<sequence length="93" mass="10283">MYRKGGDSGSNRTAGIYSRNCFSICHTTGFALALAEPDDSFQHLASKKLNEETIWSLVVKAGSSEALPWAPLYIWRGRCRHLGKLCQHGKDAV</sequence>
<proteinExistence type="predicted"/>
<gene>
    <name evidence="1" type="ORF">EWB00_001678</name>
</gene>
<name>A0A4Z2CK24_SCHJA</name>
<reference evidence="1 2" key="1">
    <citation type="submission" date="2019-03" db="EMBL/GenBank/DDBJ databases">
        <title>An improved genome assembly of the fluke Schistosoma japonicum.</title>
        <authorList>
            <person name="Hu W."/>
            <person name="Luo F."/>
            <person name="Yin M."/>
            <person name="Mo X."/>
            <person name="Sun C."/>
            <person name="Wu Q."/>
            <person name="Zhu B."/>
            <person name="Xiang M."/>
            <person name="Wang J."/>
            <person name="Wang Y."/>
            <person name="Zhang T."/>
            <person name="Xu B."/>
            <person name="Zheng H."/>
            <person name="Feng Z."/>
        </authorList>
    </citation>
    <scope>NUCLEOTIDE SEQUENCE [LARGE SCALE GENOMIC DNA]</scope>
    <source>
        <strain evidence="1">HuSjv2</strain>
        <tissue evidence="1">Worms</tissue>
    </source>
</reference>
<dbReference type="EMBL" id="SKCS01001472">
    <property type="protein sequence ID" value="TNN04558.1"/>
    <property type="molecule type" value="Genomic_DNA"/>
</dbReference>
<dbReference type="Proteomes" id="UP000311919">
    <property type="component" value="Unassembled WGS sequence"/>
</dbReference>
<keyword evidence="2" id="KW-1185">Reference proteome</keyword>
<protein>
    <submittedName>
        <fullName evidence="1">Uncharacterized protein</fullName>
    </submittedName>
</protein>
<comment type="caution">
    <text evidence="1">The sequence shown here is derived from an EMBL/GenBank/DDBJ whole genome shotgun (WGS) entry which is preliminary data.</text>
</comment>
<organism evidence="1 2">
    <name type="scientific">Schistosoma japonicum</name>
    <name type="common">Blood fluke</name>
    <dbReference type="NCBI Taxonomy" id="6182"/>
    <lineage>
        <taxon>Eukaryota</taxon>
        <taxon>Metazoa</taxon>
        <taxon>Spiralia</taxon>
        <taxon>Lophotrochozoa</taxon>
        <taxon>Platyhelminthes</taxon>
        <taxon>Trematoda</taxon>
        <taxon>Digenea</taxon>
        <taxon>Strigeidida</taxon>
        <taxon>Schistosomatoidea</taxon>
        <taxon>Schistosomatidae</taxon>
        <taxon>Schistosoma</taxon>
    </lineage>
</organism>
<evidence type="ECO:0000313" key="2">
    <source>
        <dbReference type="Proteomes" id="UP000311919"/>
    </source>
</evidence>
<evidence type="ECO:0000313" key="1">
    <source>
        <dbReference type="EMBL" id="TNN04558.1"/>
    </source>
</evidence>
<accession>A0A4Z2CK24</accession>
<dbReference type="AlphaFoldDB" id="A0A4Z2CK24"/>